<dbReference type="EMBL" id="JABFBC010000001">
    <property type="protein sequence ID" value="NNU79763.1"/>
    <property type="molecule type" value="Genomic_DNA"/>
</dbReference>
<comment type="caution">
    <text evidence="1">The sequence shown here is derived from an EMBL/GenBank/DDBJ whole genome shotgun (WGS) entry which is preliminary data.</text>
</comment>
<accession>A0A849L0H7</accession>
<name>A0A849L0H7_9RHOB</name>
<reference evidence="1 2" key="1">
    <citation type="submission" date="2020-05" db="EMBL/GenBank/DDBJ databases">
        <title>Gimesia benthica sp. nov., a novel planctomycete isolated from a deep-sea water sample of the Northwest Indian Ocean.</title>
        <authorList>
            <person name="Wang J."/>
            <person name="Ruan C."/>
            <person name="Song L."/>
            <person name="Zhu Y."/>
            <person name="Li A."/>
            <person name="Zheng X."/>
            <person name="Wang L."/>
            <person name="Lu Z."/>
            <person name="Huang Y."/>
            <person name="Du W."/>
            <person name="Zhou Y."/>
            <person name="Huang L."/>
            <person name="Dai X."/>
        </authorList>
    </citation>
    <scope>NUCLEOTIDE SEQUENCE [LARGE SCALE GENOMIC DNA]</scope>
    <source>
        <strain evidence="1 2">YYQ-30</strain>
    </source>
</reference>
<keyword evidence="2" id="KW-1185">Reference proteome</keyword>
<dbReference type="AlphaFoldDB" id="A0A849L0H7"/>
<evidence type="ECO:0000313" key="1">
    <source>
        <dbReference type="EMBL" id="NNU79763.1"/>
    </source>
</evidence>
<proteinExistence type="predicted"/>
<organism evidence="1 2">
    <name type="scientific">Halovulum dunhuangense</name>
    <dbReference type="NCBI Taxonomy" id="1505036"/>
    <lineage>
        <taxon>Bacteria</taxon>
        <taxon>Pseudomonadati</taxon>
        <taxon>Pseudomonadota</taxon>
        <taxon>Alphaproteobacteria</taxon>
        <taxon>Rhodobacterales</taxon>
        <taxon>Paracoccaceae</taxon>
        <taxon>Halovulum</taxon>
    </lineage>
</organism>
<gene>
    <name evidence="1" type="ORF">HMH01_04835</name>
</gene>
<evidence type="ECO:0008006" key="3">
    <source>
        <dbReference type="Google" id="ProtNLM"/>
    </source>
</evidence>
<dbReference type="Proteomes" id="UP000572377">
    <property type="component" value="Unassembled WGS sequence"/>
</dbReference>
<sequence length="306" mass="32147">MRGGQTVTGPTISSFWNLDDTTGLLTVWGEDGDGALFYSLVIDPAADTDEGAYQFTMYQDIPVVTNPLDFSSVKAGGPQETLTVESIRFDGKFFTDRNDIAGSASDDLGTNSDDVNPNNAGGIGIGNGNVERLKALMIDTTGSASQVSGVSLEITGVGGGIRTVDLLWEAYVDTNGNDIFDAEDQPVASGSETADLGARDPHVLEIEPGVDFDFIFVAMDPDDVDGNDTARINNISTIQQIDLNDFVLNFELASEDGDDDWAPGGDPTQEVAFAVTIEGSDSASTNVAATAPGAESLLHEDILAFA</sequence>
<dbReference type="RefSeq" id="WP_171323005.1">
    <property type="nucleotide sequence ID" value="NZ_JABFBC010000001.1"/>
</dbReference>
<protein>
    <recommendedName>
        <fullName evidence="3">DUF5801 domain-containing protein</fullName>
    </recommendedName>
</protein>
<evidence type="ECO:0000313" key="2">
    <source>
        <dbReference type="Proteomes" id="UP000572377"/>
    </source>
</evidence>